<comment type="caution">
    <text evidence="1">The sequence shown here is derived from an EMBL/GenBank/DDBJ whole genome shotgun (WGS) entry which is preliminary data.</text>
</comment>
<protein>
    <submittedName>
        <fullName evidence="1">Uncharacterized protein</fullName>
    </submittedName>
</protein>
<reference evidence="1 2" key="1">
    <citation type="submission" date="2016-08" db="EMBL/GenBank/DDBJ databases">
        <authorList>
            <person name="Seilhamer J.J."/>
        </authorList>
    </citation>
    <scope>NUCLEOTIDE SEQUENCE [LARGE SCALE GENOMIC DNA]</scope>
    <source>
        <strain evidence="1 2">VC14762</strain>
    </source>
</reference>
<name>A0A1V2W1E0_9BURK</name>
<organism evidence="1 2">
    <name type="scientific">Burkholderia cenocepacia</name>
    <dbReference type="NCBI Taxonomy" id="95486"/>
    <lineage>
        <taxon>Bacteria</taxon>
        <taxon>Pseudomonadati</taxon>
        <taxon>Pseudomonadota</taxon>
        <taxon>Betaproteobacteria</taxon>
        <taxon>Burkholderiales</taxon>
        <taxon>Burkholderiaceae</taxon>
        <taxon>Burkholderia</taxon>
        <taxon>Burkholderia cepacia complex</taxon>
    </lineage>
</organism>
<dbReference type="EMBL" id="MUTJ01000064">
    <property type="protein sequence ID" value="ONU83073.1"/>
    <property type="molecule type" value="Genomic_DNA"/>
</dbReference>
<proteinExistence type="predicted"/>
<evidence type="ECO:0000313" key="1">
    <source>
        <dbReference type="EMBL" id="ONU83073.1"/>
    </source>
</evidence>
<evidence type="ECO:0000313" key="2">
    <source>
        <dbReference type="Proteomes" id="UP000188543"/>
    </source>
</evidence>
<dbReference type="Proteomes" id="UP000188543">
    <property type="component" value="Unassembled WGS sequence"/>
</dbReference>
<gene>
    <name evidence="1" type="ORF">A8E72_20490</name>
</gene>
<accession>A0A1V2W1E0</accession>
<dbReference type="AlphaFoldDB" id="A0A1V2W1E0"/>
<sequence>MTRAALPIAMPLTGVYRLLEFTPAPVPIAMLLLDPARVFAPWPIAIELAPFAAAAAPVLLTRTYGLPAAATAAFN</sequence>